<dbReference type="KEGG" id="chya:V22_06380"/>
<dbReference type="InterPro" id="IPR050834">
    <property type="entry name" value="Glycosyltransf_2"/>
</dbReference>
<keyword evidence="3" id="KW-1185">Reference proteome</keyword>
<evidence type="ECO:0000313" key="2">
    <source>
        <dbReference type="EMBL" id="QDT63417.1"/>
    </source>
</evidence>
<dbReference type="InterPro" id="IPR001173">
    <property type="entry name" value="Glyco_trans_2-like"/>
</dbReference>
<dbReference type="EMBL" id="CP036316">
    <property type="protein sequence ID" value="QDT63417.1"/>
    <property type="molecule type" value="Genomic_DNA"/>
</dbReference>
<feature type="domain" description="Glycosyltransferase 2-like" evidence="1">
    <location>
        <begin position="44"/>
        <end position="168"/>
    </location>
</feature>
<dbReference type="InterPro" id="IPR029044">
    <property type="entry name" value="Nucleotide-diphossugar_trans"/>
</dbReference>
<evidence type="ECO:0000313" key="3">
    <source>
        <dbReference type="Proteomes" id="UP000319976"/>
    </source>
</evidence>
<dbReference type="Proteomes" id="UP000319976">
    <property type="component" value="Chromosome"/>
</dbReference>
<proteinExistence type="predicted"/>
<organism evidence="2 3">
    <name type="scientific">Calycomorphotria hydatis</name>
    <dbReference type="NCBI Taxonomy" id="2528027"/>
    <lineage>
        <taxon>Bacteria</taxon>
        <taxon>Pseudomonadati</taxon>
        <taxon>Planctomycetota</taxon>
        <taxon>Planctomycetia</taxon>
        <taxon>Planctomycetales</taxon>
        <taxon>Planctomycetaceae</taxon>
        <taxon>Calycomorphotria</taxon>
    </lineage>
</organism>
<dbReference type="OrthoDB" id="9784574at2"/>
<dbReference type="AlphaFoldDB" id="A0A517T4W3"/>
<dbReference type="PANTHER" id="PTHR43685:SF11">
    <property type="entry name" value="GLYCOSYLTRANSFERASE TAGX-RELATED"/>
    <property type="match status" value="1"/>
</dbReference>
<sequence length="305" mass="34998">MSLRRAIFRPWVPLRYWRQHAPRVWSPLQDSNDAVKPENPPRISIVTPSYNQAEFLGRTIESVLGQNYPALEYVVRDGASTDGSVEIIESYSDQLTRWVSEPDDGQADAIVKGFSESTGEIMGWLNSDDLLLPGTLNTVANYFQQHPEVDAVYGNRVMIDADDREVGRWVLPPHNSRVLRWFDYVPQETLFWRRELWDRVGGIDPSFRFALDWDLLLRFLDAGAKFAHLPKFLGAFRVHDDQKSIAWAQKVGKPEVKKLRLKHLGFAPKPIYVGLRCSGYLFSHIARDRWYYLTNSATAANQSSS</sequence>
<dbReference type="PANTHER" id="PTHR43685">
    <property type="entry name" value="GLYCOSYLTRANSFERASE"/>
    <property type="match status" value="1"/>
</dbReference>
<evidence type="ECO:0000259" key="1">
    <source>
        <dbReference type="Pfam" id="PF00535"/>
    </source>
</evidence>
<reference evidence="2 3" key="1">
    <citation type="submission" date="2019-02" db="EMBL/GenBank/DDBJ databases">
        <title>Deep-cultivation of Planctomycetes and their phenomic and genomic characterization uncovers novel biology.</title>
        <authorList>
            <person name="Wiegand S."/>
            <person name="Jogler M."/>
            <person name="Boedeker C."/>
            <person name="Pinto D."/>
            <person name="Vollmers J."/>
            <person name="Rivas-Marin E."/>
            <person name="Kohn T."/>
            <person name="Peeters S.H."/>
            <person name="Heuer A."/>
            <person name="Rast P."/>
            <person name="Oberbeckmann S."/>
            <person name="Bunk B."/>
            <person name="Jeske O."/>
            <person name="Meyerdierks A."/>
            <person name="Storesund J.E."/>
            <person name="Kallscheuer N."/>
            <person name="Luecker S."/>
            <person name="Lage O.M."/>
            <person name="Pohl T."/>
            <person name="Merkel B.J."/>
            <person name="Hornburger P."/>
            <person name="Mueller R.-W."/>
            <person name="Bruemmer F."/>
            <person name="Labrenz M."/>
            <person name="Spormann A.M."/>
            <person name="Op den Camp H."/>
            <person name="Overmann J."/>
            <person name="Amann R."/>
            <person name="Jetten M.S.M."/>
            <person name="Mascher T."/>
            <person name="Medema M.H."/>
            <person name="Devos D.P."/>
            <person name="Kaster A.-K."/>
            <person name="Ovreas L."/>
            <person name="Rohde M."/>
            <person name="Galperin M.Y."/>
            <person name="Jogler C."/>
        </authorList>
    </citation>
    <scope>NUCLEOTIDE SEQUENCE [LARGE SCALE GENOMIC DNA]</scope>
    <source>
        <strain evidence="2 3">V22</strain>
    </source>
</reference>
<accession>A0A517T4W3</accession>
<dbReference type="SUPFAM" id="SSF53448">
    <property type="entry name" value="Nucleotide-diphospho-sugar transferases"/>
    <property type="match status" value="1"/>
</dbReference>
<dbReference type="Pfam" id="PF00535">
    <property type="entry name" value="Glycos_transf_2"/>
    <property type="match status" value="1"/>
</dbReference>
<gene>
    <name evidence="2" type="primary">kfoC</name>
    <name evidence="2" type="ORF">V22_06380</name>
</gene>
<protein>
    <submittedName>
        <fullName evidence="2">Chondroitin synthase</fullName>
    </submittedName>
</protein>
<dbReference type="RefSeq" id="WP_145259726.1">
    <property type="nucleotide sequence ID" value="NZ_CP036316.1"/>
</dbReference>
<name>A0A517T4W3_9PLAN</name>
<dbReference type="CDD" id="cd06433">
    <property type="entry name" value="GT_2_WfgS_like"/>
    <property type="match status" value="1"/>
</dbReference>
<dbReference type="Gene3D" id="3.90.550.10">
    <property type="entry name" value="Spore Coat Polysaccharide Biosynthesis Protein SpsA, Chain A"/>
    <property type="match status" value="1"/>
</dbReference>